<dbReference type="SMART" id="SM00382">
    <property type="entry name" value="AAA"/>
    <property type="match status" value="1"/>
</dbReference>
<dbReference type="SUPFAM" id="SSF52540">
    <property type="entry name" value="P-loop containing nucleoside triphosphate hydrolases"/>
    <property type="match status" value="1"/>
</dbReference>
<dbReference type="InterPro" id="IPR027417">
    <property type="entry name" value="P-loop_NTPase"/>
</dbReference>
<evidence type="ECO:0000256" key="2">
    <source>
        <dbReference type="ARBA" id="ARBA00022448"/>
    </source>
</evidence>
<dbReference type="PROSITE" id="PS00211">
    <property type="entry name" value="ABC_TRANSPORTER_1"/>
    <property type="match status" value="1"/>
</dbReference>
<keyword evidence="2" id="KW-0813">Transport</keyword>
<dbReference type="PANTHER" id="PTHR45772:SF10">
    <property type="entry name" value="LIPOPOLYSACCHARIDE EXPORT SYSTEM ATP-BINDING PROTEIN LPTB"/>
    <property type="match status" value="1"/>
</dbReference>
<dbReference type="Proteomes" id="UP001604002">
    <property type="component" value="Unassembled WGS sequence"/>
</dbReference>
<dbReference type="InterPro" id="IPR003593">
    <property type="entry name" value="AAA+_ATPase"/>
</dbReference>
<dbReference type="CDD" id="cd03218">
    <property type="entry name" value="ABC_YhbG"/>
    <property type="match status" value="1"/>
</dbReference>
<dbReference type="Pfam" id="PF00005">
    <property type="entry name" value="ABC_tran"/>
    <property type="match status" value="1"/>
</dbReference>
<dbReference type="EMBL" id="JBAFVH010000008">
    <property type="protein sequence ID" value="MFG1373419.1"/>
    <property type="molecule type" value="Genomic_DNA"/>
</dbReference>
<evidence type="ECO:0000256" key="4">
    <source>
        <dbReference type="ARBA" id="ARBA00022840"/>
    </source>
</evidence>
<keyword evidence="8" id="KW-1185">Reference proteome</keyword>
<dbReference type="InterPro" id="IPR003439">
    <property type="entry name" value="ABC_transporter-like_ATP-bd"/>
</dbReference>
<dbReference type="InterPro" id="IPR051120">
    <property type="entry name" value="ABC_AA/LPS_Transport"/>
</dbReference>
<dbReference type="InterPro" id="IPR017871">
    <property type="entry name" value="ABC_transporter-like_CS"/>
</dbReference>
<protein>
    <submittedName>
        <fullName evidence="7">LPS export ABC transporter ATP-binding protein</fullName>
    </submittedName>
</protein>
<reference evidence="7 8" key="1">
    <citation type="submission" date="2024-02" db="EMBL/GenBank/DDBJ databases">
        <title>Expansion and revision of Xanthobacter and proposal of Roseixanthobacter gen. nov.</title>
        <authorList>
            <person name="Soltysiak M.P.M."/>
            <person name="Jalihal A."/>
            <person name="Ory A."/>
            <person name="Chrisophersen C."/>
            <person name="Lee A.D."/>
            <person name="Boulton J."/>
            <person name="Springer M."/>
        </authorList>
    </citation>
    <scope>NUCLEOTIDE SEQUENCE [LARGE SCALE GENOMIC DNA]</scope>
    <source>
        <strain evidence="7 8">23A</strain>
    </source>
</reference>
<evidence type="ECO:0000259" key="6">
    <source>
        <dbReference type="PROSITE" id="PS50893"/>
    </source>
</evidence>
<proteinExistence type="inferred from homology"/>
<evidence type="ECO:0000256" key="1">
    <source>
        <dbReference type="ARBA" id="ARBA00005417"/>
    </source>
</evidence>
<accession>A0ABW7A0C2</accession>
<feature type="compositionally biased region" description="Basic and acidic residues" evidence="5">
    <location>
        <begin position="19"/>
        <end position="30"/>
    </location>
</feature>
<name>A0ABW7A0C2_9HYPH</name>
<dbReference type="RefSeq" id="WP_393993195.1">
    <property type="nucleotide sequence ID" value="NZ_JBAFVH010000008.1"/>
</dbReference>
<dbReference type="PROSITE" id="PS50893">
    <property type="entry name" value="ABC_TRANSPORTER_2"/>
    <property type="match status" value="1"/>
</dbReference>
<dbReference type="GO" id="GO:0005524">
    <property type="term" value="F:ATP binding"/>
    <property type="evidence" value="ECO:0007669"/>
    <property type="project" value="UniProtKB-KW"/>
</dbReference>
<organism evidence="7 8">
    <name type="scientific">Xanthobacter oligotrophicus</name>
    <dbReference type="NCBI Taxonomy" id="2607286"/>
    <lineage>
        <taxon>Bacteria</taxon>
        <taxon>Pseudomonadati</taxon>
        <taxon>Pseudomonadota</taxon>
        <taxon>Alphaproteobacteria</taxon>
        <taxon>Hyphomicrobiales</taxon>
        <taxon>Xanthobacteraceae</taxon>
        <taxon>Xanthobacter</taxon>
    </lineage>
</organism>
<gene>
    <name evidence="7" type="primary">lptB</name>
    <name evidence="7" type="ORF">V5F32_14695</name>
</gene>
<evidence type="ECO:0000313" key="8">
    <source>
        <dbReference type="Proteomes" id="UP001604002"/>
    </source>
</evidence>
<sequence>MNVLSMFGKSKARSGGITRRSESDTPRDTREWDEDDPRNAADYDDGGWDDPRYAALDGDGRDAQPFDSTSALAAFGIAKSYGGRQVVRDVSLNVRRGEAVGLLGPNGAGKTTCFYMVTGLVKADRGRIELDGHDITPMPMYRRARLGVGYLPQEASIFRGLSVEDNIMGVLEVTEPNRARRREETEALLEEFKITHVRKSPSIALSGGERRRLEIARALASQPSFMLLDEPFAGIDPIAVGDIQALVRHLTSRGIGVLITDHNVRETLGLIDRAYIIHSGSVLMEGDPESIVSSPEVRRLYLGEEFRL</sequence>
<evidence type="ECO:0000256" key="3">
    <source>
        <dbReference type="ARBA" id="ARBA00022741"/>
    </source>
</evidence>
<dbReference type="InterPro" id="IPR030921">
    <property type="entry name" value="LPS_export_LptB"/>
</dbReference>
<feature type="compositionally biased region" description="Acidic residues" evidence="5">
    <location>
        <begin position="31"/>
        <end position="48"/>
    </location>
</feature>
<dbReference type="Gene3D" id="3.40.50.300">
    <property type="entry name" value="P-loop containing nucleotide triphosphate hydrolases"/>
    <property type="match status" value="1"/>
</dbReference>
<dbReference type="PANTHER" id="PTHR45772">
    <property type="entry name" value="CONSERVED COMPONENT OF ABC TRANSPORTER FOR NATURAL AMINO ACIDS-RELATED"/>
    <property type="match status" value="1"/>
</dbReference>
<feature type="region of interest" description="Disordered" evidence="5">
    <location>
        <begin position="1"/>
        <end position="49"/>
    </location>
</feature>
<keyword evidence="4 7" id="KW-0067">ATP-binding</keyword>
<feature type="domain" description="ABC transporter" evidence="6">
    <location>
        <begin position="72"/>
        <end position="304"/>
    </location>
</feature>
<keyword evidence="3" id="KW-0547">Nucleotide-binding</keyword>
<dbReference type="NCBIfam" id="TIGR04406">
    <property type="entry name" value="LPS_export_lptB"/>
    <property type="match status" value="1"/>
</dbReference>
<comment type="caution">
    <text evidence="7">The sequence shown here is derived from an EMBL/GenBank/DDBJ whole genome shotgun (WGS) entry which is preliminary data.</text>
</comment>
<evidence type="ECO:0000256" key="5">
    <source>
        <dbReference type="SAM" id="MobiDB-lite"/>
    </source>
</evidence>
<comment type="similarity">
    <text evidence="1">Belongs to the ABC transporter superfamily.</text>
</comment>
<evidence type="ECO:0000313" key="7">
    <source>
        <dbReference type="EMBL" id="MFG1373419.1"/>
    </source>
</evidence>